<dbReference type="AlphaFoldDB" id="A0A7T1FV26"/>
<keyword evidence="2 4" id="KW-0689">Ribosomal protein</keyword>
<dbReference type="InterPro" id="IPR002358">
    <property type="entry name" value="Ribosomal_uL6_CS"/>
</dbReference>
<dbReference type="GO" id="GO:0002181">
    <property type="term" value="P:cytoplasmic translation"/>
    <property type="evidence" value="ECO:0007669"/>
    <property type="project" value="TreeGrafter"/>
</dbReference>
<dbReference type="InterPro" id="IPR000702">
    <property type="entry name" value="Ribosomal_uL6-like"/>
</dbReference>
<dbReference type="GeneID" id="65316662"/>
<dbReference type="Pfam" id="PF00347">
    <property type="entry name" value="Ribosomal_L6"/>
    <property type="match status" value="1"/>
</dbReference>
<keyword evidence="5" id="KW-1133">Transmembrane helix</keyword>
<evidence type="ECO:0000256" key="3">
    <source>
        <dbReference type="ARBA" id="ARBA00023274"/>
    </source>
</evidence>
<evidence type="ECO:0000259" key="6">
    <source>
        <dbReference type="Pfam" id="PF00347"/>
    </source>
</evidence>
<keyword evidence="3 4" id="KW-0687">Ribonucleoprotein</keyword>
<evidence type="ECO:0000313" key="7">
    <source>
        <dbReference type="EMBL" id="QPM99293.1"/>
    </source>
</evidence>
<dbReference type="InterPro" id="IPR036789">
    <property type="entry name" value="Ribosomal_uL6-like_a/b-dom_sf"/>
</dbReference>
<proteinExistence type="inferred from homology"/>
<dbReference type="GO" id="GO:0005840">
    <property type="term" value="C:ribosome"/>
    <property type="evidence" value="ECO:0007669"/>
    <property type="project" value="UniProtKB-KW"/>
</dbReference>
<evidence type="ECO:0000256" key="1">
    <source>
        <dbReference type="ARBA" id="ARBA00009356"/>
    </source>
</evidence>
<accession>A0A7T1FV26</accession>
<dbReference type="RefSeq" id="YP_010117101.1">
    <property type="nucleotide sequence ID" value="NC_056103.1"/>
</dbReference>
<dbReference type="PROSITE" id="PS00525">
    <property type="entry name" value="RIBOSOMAL_L6_1"/>
    <property type="match status" value="1"/>
</dbReference>
<evidence type="ECO:0000256" key="5">
    <source>
        <dbReference type="SAM" id="Phobius"/>
    </source>
</evidence>
<feature type="domain" description="Large ribosomal subunit protein uL6 alpha-beta" evidence="6">
    <location>
        <begin position="90"/>
        <end position="164"/>
    </location>
</feature>
<dbReference type="GO" id="GO:1990904">
    <property type="term" value="C:ribonucleoprotein complex"/>
    <property type="evidence" value="ECO:0007669"/>
    <property type="project" value="UniProtKB-KW"/>
</dbReference>
<protein>
    <submittedName>
        <fullName evidence="7">Ribosomal protein L6</fullName>
    </submittedName>
</protein>
<gene>
    <name evidence="7" type="primary">rpl6</name>
</gene>
<keyword evidence="7" id="KW-0934">Plastid</keyword>
<dbReference type="PANTHER" id="PTHR11655">
    <property type="entry name" value="60S/50S RIBOSOMAL PROTEIN L6/L9"/>
    <property type="match status" value="1"/>
</dbReference>
<sequence length="179" mass="20182">MSRIGKLCLFIPKNCKIILTPRHCHFLGSYGKLSQLIPKSLSLRVTNLGIFVHFQKFSTLISEQQGLLHALLQNKIIGVSKQFEKKLELIGVGYRAYIDSEKLILLIGASYTTFFFIPISLTVNIITNTQIIIQGIDKHSICLFASKIRSLKPPEPYKGKGIKYFNESIIRKIGKSTSL</sequence>
<keyword evidence="5" id="KW-0812">Transmembrane</keyword>
<keyword evidence="5" id="KW-0472">Membrane</keyword>
<feature type="transmembrane region" description="Helical" evidence="5">
    <location>
        <begin position="103"/>
        <end position="126"/>
    </location>
</feature>
<dbReference type="PANTHER" id="PTHR11655:SF14">
    <property type="entry name" value="LARGE RIBOSOMAL SUBUNIT PROTEIN UL6M"/>
    <property type="match status" value="1"/>
</dbReference>
<dbReference type="EMBL" id="MT909785">
    <property type="protein sequence ID" value="QPM99293.1"/>
    <property type="molecule type" value="Genomic_DNA"/>
</dbReference>
<comment type="similarity">
    <text evidence="1 4">Belongs to the universal ribosomal protein uL6 family.</text>
</comment>
<geneLocation type="chloroplast" evidence="7"/>
<evidence type="ECO:0000256" key="4">
    <source>
        <dbReference type="RuleBase" id="RU003869"/>
    </source>
</evidence>
<dbReference type="PIRSF" id="PIRSF002162">
    <property type="entry name" value="Ribosomal_L6"/>
    <property type="match status" value="1"/>
</dbReference>
<organism evidence="7">
    <name type="scientific">Pteridomonas danica</name>
    <dbReference type="NCBI Taxonomy" id="38822"/>
    <lineage>
        <taxon>Eukaryota</taxon>
        <taxon>Sar</taxon>
        <taxon>Stramenopiles</taxon>
        <taxon>Ochrophyta</taxon>
        <taxon>Dictyochophyceae</taxon>
        <taxon>Pedinellales</taxon>
        <taxon>Pteridomonas</taxon>
    </lineage>
</organism>
<dbReference type="Gene3D" id="3.90.930.12">
    <property type="entry name" value="Ribosomal protein L6, alpha-beta domain"/>
    <property type="match status" value="2"/>
</dbReference>
<dbReference type="GO" id="GO:0019843">
    <property type="term" value="F:rRNA binding"/>
    <property type="evidence" value="ECO:0007669"/>
    <property type="project" value="InterPro"/>
</dbReference>
<dbReference type="InterPro" id="IPR019906">
    <property type="entry name" value="Ribosomal_uL6_bac-type"/>
</dbReference>
<dbReference type="InterPro" id="IPR020040">
    <property type="entry name" value="Ribosomal_uL6_a/b-dom"/>
</dbReference>
<reference evidence="7" key="1">
    <citation type="journal article" date="2021" name="Front. Plant Sci.">
        <title>Highly Reduced Plastid Genomes of the Non-photosynthetic Dictyochophyceans Pteridomonas spp. (Ochrophyta, SAR) Are Retained for tRNA-Glu-Based Organellar Heme Biosynthesis.</title>
        <authorList>
            <person name="Kayama M."/>
            <person name="Maciszewski K."/>
            <person name="Yabuki A."/>
            <person name="Miyashita H."/>
            <person name="Karnkowska A."/>
            <person name="Kamikawa R."/>
        </authorList>
    </citation>
    <scope>NUCLEOTIDE SEQUENCE</scope>
    <source>
        <strain evidence="7">NY0221</strain>
    </source>
</reference>
<dbReference type="GO" id="GO:0003735">
    <property type="term" value="F:structural constituent of ribosome"/>
    <property type="evidence" value="ECO:0007669"/>
    <property type="project" value="InterPro"/>
</dbReference>
<name>A0A7T1FV26_9STRA</name>
<dbReference type="SUPFAM" id="SSF56053">
    <property type="entry name" value="Ribosomal protein L6"/>
    <property type="match status" value="2"/>
</dbReference>
<dbReference type="PRINTS" id="PR00059">
    <property type="entry name" value="RIBOSOMALL6"/>
</dbReference>
<evidence type="ECO:0000256" key="2">
    <source>
        <dbReference type="ARBA" id="ARBA00022980"/>
    </source>
</evidence>
<keyword evidence="7" id="KW-0150">Chloroplast</keyword>